<dbReference type="InterPro" id="IPR001387">
    <property type="entry name" value="Cro/C1-type_HTH"/>
</dbReference>
<name>A0A3B9GW28_9PROT</name>
<proteinExistence type="predicted"/>
<dbReference type="PANTHER" id="PTHR46558">
    <property type="entry name" value="TRACRIPTIONAL REGULATORY PROTEIN-RELATED-RELATED"/>
    <property type="match status" value="1"/>
</dbReference>
<dbReference type="Proteomes" id="UP000259610">
    <property type="component" value="Unassembled WGS sequence"/>
</dbReference>
<dbReference type="AlphaFoldDB" id="A0A3B9GW28"/>
<keyword evidence="1" id="KW-0238">DNA-binding</keyword>
<dbReference type="SMART" id="SM00530">
    <property type="entry name" value="HTH_XRE"/>
    <property type="match status" value="1"/>
</dbReference>
<organism evidence="3 4">
    <name type="scientific">Hyphomonas adhaerens</name>
    <dbReference type="NCBI Taxonomy" id="81029"/>
    <lineage>
        <taxon>Bacteria</taxon>
        <taxon>Pseudomonadati</taxon>
        <taxon>Pseudomonadota</taxon>
        <taxon>Alphaproteobacteria</taxon>
        <taxon>Hyphomonadales</taxon>
        <taxon>Hyphomonadaceae</taxon>
        <taxon>Hyphomonas</taxon>
    </lineage>
</organism>
<accession>A0A3B9GW28</accession>
<dbReference type="CDD" id="cd00093">
    <property type="entry name" value="HTH_XRE"/>
    <property type="match status" value="1"/>
</dbReference>
<evidence type="ECO:0000259" key="2">
    <source>
        <dbReference type="PROSITE" id="PS50943"/>
    </source>
</evidence>
<dbReference type="RefSeq" id="WP_035570227.1">
    <property type="nucleotide sequence ID" value="NZ_CAJQMV010000048.1"/>
</dbReference>
<gene>
    <name evidence="3" type="ORF">DCG58_05740</name>
</gene>
<dbReference type="EMBL" id="DMAN01000125">
    <property type="protein sequence ID" value="HAE26643.1"/>
    <property type="molecule type" value="Genomic_DNA"/>
</dbReference>
<dbReference type="Pfam" id="PF01381">
    <property type="entry name" value="HTH_3"/>
    <property type="match status" value="1"/>
</dbReference>
<reference evidence="3 4" key="1">
    <citation type="journal article" date="2018" name="Nat. Biotechnol.">
        <title>A standardized bacterial taxonomy based on genome phylogeny substantially revises the tree of life.</title>
        <authorList>
            <person name="Parks D.H."/>
            <person name="Chuvochina M."/>
            <person name="Waite D.W."/>
            <person name="Rinke C."/>
            <person name="Skarshewski A."/>
            <person name="Chaumeil P.A."/>
            <person name="Hugenholtz P."/>
        </authorList>
    </citation>
    <scope>NUCLEOTIDE SEQUENCE [LARGE SCALE GENOMIC DNA]</scope>
    <source>
        <strain evidence="3">UBA8733</strain>
    </source>
</reference>
<dbReference type="InterPro" id="IPR010982">
    <property type="entry name" value="Lambda_DNA-bd_dom_sf"/>
</dbReference>
<dbReference type="PANTHER" id="PTHR46558:SF4">
    <property type="entry name" value="DNA-BIDING PHAGE PROTEIN"/>
    <property type="match status" value="1"/>
</dbReference>
<evidence type="ECO:0000256" key="1">
    <source>
        <dbReference type="ARBA" id="ARBA00023125"/>
    </source>
</evidence>
<dbReference type="Gene3D" id="1.10.260.40">
    <property type="entry name" value="lambda repressor-like DNA-binding domains"/>
    <property type="match status" value="1"/>
</dbReference>
<evidence type="ECO:0000313" key="3">
    <source>
        <dbReference type="EMBL" id="HAE26643.1"/>
    </source>
</evidence>
<feature type="domain" description="HTH cro/C1-type" evidence="2">
    <location>
        <begin position="11"/>
        <end position="66"/>
    </location>
</feature>
<protein>
    <submittedName>
        <fullName evidence="3">Transcriptional regulator</fullName>
    </submittedName>
</protein>
<dbReference type="SUPFAM" id="SSF47413">
    <property type="entry name" value="lambda repressor-like DNA-binding domains"/>
    <property type="match status" value="1"/>
</dbReference>
<dbReference type="PROSITE" id="PS50943">
    <property type="entry name" value="HTH_CROC1"/>
    <property type="match status" value="1"/>
</dbReference>
<sequence length="75" mass="8369">MAKRPPIGNRIRELREQHGNMSQAALAEAIGVTRQTVIAIEQGRYSPSLESAFRISRVFGIGVEDVFSWLEPQDS</sequence>
<dbReference type="GO" id="GO:0003677">
    <property type="term" value="F:DNA binding"/>
    <property type="evidence" value="ECO:0007669"/>
    <property type="project" value="UniProtKB-KW"/>
</dbReference>
<evidence type="ECO:0000313" key="4">
    <source>
        <dbReference type="Proteomes" id="UP000259610"/>
    </source>
</evidence>
<comment type="caution">
    <text evidence="3">The sequence shown here is derived from an EMBL/GenBank/DDBJ whole genome shotgun (WGS) entry which is preliminary data.</text>
</comment>